<evidence type="ECO:0000256" key="1">
    <source>
        <dbReference type="ARBA" id="ARBA00004141"/>
    </source>
</evidence>
<dbReference type="InterPro" id="IPR019594">
    <property type="entry name" value="Glu/Gly-bd"/>
</dbReference>
<comment type="subunit">
    <text evidence="3">May form heteromers.</text>
</comment>
<dbReference type="FunFam" id="3.40.50.2300:FF:000310">
    <property type="entry name" value="Glutamate receptor"/>
    <property type="match status" value="1"/>
</dbReference>
<evidence type="ECO:0000256" key="8">
    <source>
        <dbReference type="ARBA" id="ARBA00023065"/>
    </source>
</evidence>
<reference evidence="19" key="1">
    <citation type="journal article" date="2022" name="Plant J.">
        <title>Strategies of tolerance reflected in two North American maple genomes.</title>
        <authorList>
            <person name="McEvoy S.L."/>
            <person name="Sezen U.U."/>
            <person name="Trouern-Trend A."/>
            <person name="McMahon S.M."/>
            <person name="Schaberg P.G."/>
            <person name="Yang J."/>
            <person name="Wegrzyn J.L."/>
            <person name="Swenson N.G."/>
        </authorList>
    </citation>
    <scope>NUCLEOTIDE SEQUENCE</scope>
    <source>
        <strain evidence="19">91603</strain>
    </source>
</reference>
<evidence type="ECO:0000256" key="7">
    <source>
        <dbReference type="ARBA" id="ARBA00022989"/>
    </source>
</evidence>
<evidence type="ECO:0000256" key="10">
    <source>
        <dbReference type="ARBA" id="ARBA00023170"/>
    </source>
</evidence>
<dbReference type="InterPro" id="IPR015683">
    <property type="entry name" value="Ionotropic_Glu_rcpt"/>
</dbReference>
<evidence type="ECO:0000256" key="13">
    <source>
        <dbReference type="ARBA" id="ARBA00023303"/>
    </source>
</evidence>
<keyword evidence="4 15" id="KW-0813">Transport</keyword>
<keyword evidence="13 15" id="KW-0407">Ion channel</keyword>
<protein>
    <recommendedName>
        <fullName evidence="15">Glutamate receptor</fullName>
    </recommendedName>
</protein>
<keyword evidence="16" id="KW-1015">Disulfide bond</keyword>
<evidence type="ECO:0000256" key="17">
    <source>
        <dbReference type="SAM" id="Phobius"/>
    </source>
</evidence>
<keyword evidence="11" id="KW-0325">Glycoprotein</keyword>
<name>A0AAD5J8V3_ACENE</name>
<keyword evidence="8 15" id="KW-0406">Ion transport</keyword>
<comment type="similarity">
    <text evidence="2 15">Belongs to the glutamate-gated ion channel (TC 1.A.10.1) family.</text>
</comment>
<comment type="subcellular location">
    <subcellularLocation>
        <location evidence="1">Membrane</location>
        <topology evidence="1">Multi-pass membrane protein</topology>
    </subcellularLocation>
</comment>
<dbReference type="SMART" id="SM00079">
    <property type="entry name" value="PBPe"/>
    <property type="match status" value="1"/>
</dbReference>
<dbReference type="Pfam" id="PF01094">
    <property type="entry name" value="ANF_receptor"/>
    <property type="match status" value="1"/>
</dbReference>
<feature type="transmembrane region" description="Helical" evidence="17">
    <location>
        <begin position="546"/>
        <end position="564"/>
    </location>
</feature>
<comment type="function">
    <text evidence="15">Glutamate-gated receptor that probably acts as non-selective cation channel.</text>
</comment>
<keyword evidence="5 17" id="KW-0812">Transmembrane</keyword>
<dbReference type="Gene3D" id="1.10.287.70">
    <property type="match status" value="1"/>
</dbReference>
<dbReference type="PANTHER" id="PTHR34836">
    <property type="entry name" value="OS06G0188250 PROTEIN"/>
    <property type="match status" value="1"/>
</dbReference>
<evidence type="ECO:0000256" key="12">
    <source>
        <dbReference type="ARBA" id="ARBA00023286"/>
    </source>
</evidence>
<keyword evidence="12 15" id="KW-1071">Ligand-gated ion channel</keyword>
<keyword evidence="7 17" id="KW-1133">Transmembrane helix</keyword>
<dbReference type="FunFam" id="3.40.190.10:FF:000103">
    <property type="entry name" value="Glutamate receptor"/>
    <property type="match status" value="1"/>
</dbReference>
<evidence type="ECO:0000256" key="15">
    <source>
        <dbReference type="PIRNR" id="PIRNR037090"/>
    </source>
</evidence>
<dbReference type="PIRSF" id="PIRSF037090">
    <property type="entry name" value="Iontro_Glu-like_rcpt_pln"/>
    <property type="match status" value="1"/>
</dbReference>
<keyword evidence="9 15" id="KW-0472">Membrane</keyword>
<dbReference type="FunFam" id="3.40.50.2300:FF:000169">
    <property type="entry name" value="Glutamate receptor"/>
    <property type="match status" value="1"/>
</dbReference>
<dbReference type="Gene3D" id="3.40.50.2300">
    <property type="match status" value="2"/>
</dbReference>
<feature type="disulfide bond" evidence="16">
    <location>
        <begin position="654"/>
        <end position="710"/>
    </location>
</feature>
<evidence type="ECO:0000256" key="9">
    <source>
        <dbReference type="ARBA" id="ARBA00023136"/>
    </source>
</evidence>
<dbReference type="Proteomes" id="UP001064489">
    <property type="component" value="Chromosome 6"/>
</dbReference>
<keyword evidence="6" id="KW-0732">Signal</keyword>
<dbReference type="InterPro" id="IPR001320">
    <property type="entry name" value="Iontro_rcpt_C"/>
</dbReference>
<feature type="domain" description="Ionotropic glutamate receptor C-terminal" evidence="18">
    <location>
        <begin position="356"/>
        <end position="706"/>
    </location>
</feature>
<evidence type="ECO:0000256" key="4">
    <source>
        <dbReference type="ARBA" id="ARBA00022448"/>
    </source>
</evidence>
<dbReference type="EMBL" id="JAJSOW010000004">
    <property type="protein sequence ID" value="KAI9191548.1"/>
    <property type="molecule type" value="Genomic_DNA"/>
</dbReference>
<evidence type="ECO:0000313" key="20">
    <source>
        <dbReference type="Proteomes" id="UP001064489"/>
    </source>
</evidence>
<comment type="function">
    <text evidence="14">Glutamate-gated receptor that probably acts as a non-selective cation channel. May be involved in light-signal transduction and calcium homeostasis via the regulation of calcium influx into cells.</text>
</comment>
<evidence type="ECO:0000313" key="19">
    <source>
        <dbReference type="EMBL" id="KAI9191548.1"/>
    </source>
</evidence>
<dbReference type="GO" id="GO:0015276">
    <property type="term" value="F:ligand-gated monoatomic ion channel activity"/>
    <property type="evidence" value="ECO:0007669"/>
    <property type="project" value="InterPro"/>
</dbReference>
<keyword evidence="20" id="KW-1185">Reference proteome</keyword>
<dbReference type="InterPro" id="IPR017103">
    <property type="entry name" value="Iontropic_Glu_rcpt_pln"/>
</dbReference>
<gene>
    <name evidence="19" type="ORF">LWI28_009876</name>
</gene>
<dbReference type="GO" id="GO:0016020">
    <property type="term" value="C:membrane"/>
    <property type="evidence" value="ECO:0007669"/>
    <property type="project" value="UniProtKB-SubCell"/>
</dbReference>
<dbReference type="SUPFAM" id="SSF53822">
    <property type="entry name" value="Periplasmic binding protein-like I"/>
    <property type="match status" value="1"/>
</dbReference>
<reference evidence="19" key="2">
    <citation type="submission" date="2023-02" db="EMBL/GenBank/DDBJ databases">
        <authorList>
            <person name="Swenson N.G."/>
            <person name="Wegrzyn J.L."/>
            <person name="Mcevoy S.L."/>
        </authorList>
    </citation>
    <scope>NUCLEOTIDE SEQUENCE</scope>
    <source>
        <strain evidence="19">91603</strain>
        <tissue evidence="19">Leaf</tissue>
    </source>
</reference>
<dbReference type="InterPro" id="IPR001828">
    <property type="entry name" value="ANF_lig-bd_rcpt"/>
</dbReference>
<dbReference type="FunFam" id="1.10.287.70:FF:000037">
    <property type="entry name" value="Glutamate receptor"/>
    <property type="match status" value="1"/>
</dbReference>
<evidence type="ECO:0000259" key="18">
    <source>
        <dbReference type="SMART" id="SM00079"/>
    </source>
</evidence>
<sequence>MQTNFVIDLGNKSQVPILSFSATNPSLTSSIKTPYFFRGITNDSSQVGAITALIQAFGWREAVPIYVDNEFGQGVIPYLTDALQAIDTRVPYRSVISPEASDDQIVEELYKLMTMQTRVFIVHMLPSLGSRIFAKAKQIGMMEEGFVWIVTDGLVDFFDTLEQSVIDSMQGVLGVRPYVPRTKKLESFRVKWKKKFQQENPDIVDAKLNIFGLLAYDVTVALAMAVEKSGVGNFKFDKQITNNVSTDLEAIGVSENGPNLVKALSSTRFRGLTGDYSFVDGQLQSLAFQIVNVNGYGTRGIGFWTPEKKVLMKKLMTSSTSNNNNSASKPNLGPIIWPGDSTSVPKGWEIPTNQKKLHIGVPMKSGFSDFVKVKFDTETNKSTVTGYCIDVFDAVMKTLPYAVTYEYIPFALPDGTSRGTYNDLIYQVYLGNFDAVVGDTTIVANRSRYVDFTLPYTESGVSMIVPIKDNKKKNAWVFLKPLTWDLWVTSACFFVFIGFVVWVLEHRINEDFRGPVEYQVGTSFWFSLSIMVFSQRERVISNLGRFVVIVWYFVVLILTQSYTASLTSHLTVQQLKPTITDYSELIERGENVGYPKGSFVYGIVRQLGFNENKLIEYKSMEECDEFFEKGSAKGRIAAAFDEVPYMRRFIGQYCSKYTMTEPTFKTAGFGFVFPLHSPLAPDVSRAILNVTESEKMKEIEDAYFKKHASCPDSSTLDSSNSLGLNSFWGLFLIAGIAAILALIIFMVIFVYEHRNVLKKSDPRTSIWTRIRVLSRIFISRDLSAHTFKDKSGIGVTDHEPSPIIGVTDHELSPITHHYTASPSSYSHHTDFALYGEQGTPSTENNDLNPNLNDQATQQIVHVIHIPDPNPEISKIL</sequence>
<evidence type="ECO:0000256" key="6">
    <source>
        <dbReference type="ARBA" id="ARBA00022729"/>
    </source>
</evidence>
<dbReference type="InterPro" id="IPR028082">
    <property type="entry name" value="Peripla_BP_I"/>
</dbReference>
<evidence type="ECO:0000256" key="16">
    <source>
        <dbReference type="PIRSR" id="PIRSR037090-50"/>
    </source>
</evidence>
<dbReference type="SUPFAM" id="SSF53850">
    <property type="entry name" value="Periplasmic binding protein-like II"/>
    <property type="match status" value="1"/>
</dbReference>
<evidence type="ECO:0000256" key="14">
    <source>
        <dbReference type="ARBA" id="ARBA00049638"/>
    </source>
</evidence>
<organism evidence="19 20">
    <name type="scientific">Acer negundo</name>
    <name type="common">Box elder</name>
    <dbReference type="NCBI Taxonomy" id="4023"/>
    <lineage>
        <taxon>Eukaryota</taxon>
        <taxon>Viridiplantae</taxon>
        <taxon>Streptophyta</taxon>
        <taxon>Embryophyta</taxon>
        <taxon>Tracheophyta</taxon>
        <taxon>Spermatophyta</taxon>
        <taxon>Magnoliopsida</taxon>
        <taxon>eudicotyledons</taxon>
        <taxon>Gunneridae</taxon>
        <taxon>Pentapetalae</taxon>
        <taxon>rosids</taxon>
        <taxon>malvids</taxon>
        <taxon>Sapindales</taxon>
        <taxon>Sapindaceae</taxon>
        <taxon>Hippocastanoideae</taxon>
        <taxon>Acereae</taxon>
        <taxon>Acer</taxon>
    </lineage>
</organism>
<dbReference type="PANTHER" id="PTHR34836:SF1">
    <property type="entry name" value="OS09G0428600 PROTEIN"/>
    <property type="match status" value="1"/>
</dbReference>
<dbReference type="Gene3D" id="3.40.190.10">
    <property type="entry name" value="Periplasmic binding protein-like II"/>
    <property type="match status" value="2"/>
</dbReference>
<accession>A0AAD5J8V3</accession>
<dbReference type="Pfam" id="PF10613">
    <property type="entry name" value="Lig_chan-Glu_bd"/>
    <property type="match status" value="1"/>
</dbReference>
<dbReference type="InterPro" id="IPR044440">
    <property type="entry name" value="GABAb_receptor_plant_PBP1"/>
</dbReference>
<dbReference type="AlphaFoldDB" id="A0AAD5J8V3"/>
<feature type="transmembrane region" description="Helical" evidence="17">
    <location>
        <begin position="727"/>
        <end position="751"/>
    </location>
</feature>
<evidence type="ECO:0000256" key="3">
    <source>
        <dbReference type="ARBA" id="ARBA00011095"/>
    </source>
</evidence>
<comment type="caution">
    <text evidence="19">The sequence shown here is derived from an EMBL/GenBank/DDBJ whole genome shotgun (WGS) entry which is preliminary data.</text>
</comment>
<evidence type="ECO:0000256" key="5">
    <source>
        <dbReference type="ARBA" id="ARBA00022692"/>
    </source>
</evidence>
<dbReference type="CDD" id="cd19990">
    <property type="entry name" value="PBP1_GABAb_receptor_plant"/>
    <property type="match status" value="1"/>
</dbReference>
<evidence type="ECO:0000256" key="2">
    <source>
        <dbReference type="ARBA" id="ARBA00008685"/>
    </source>
</evidence>
<dbReference type="Pfam" id="PF00060">
    <property type="entry name" value="Lig_chan"/>
    <property type="match status" value="1"/>
</dbReference>
<feature type="transmembrane region" description="Helical" evidence="17">
    <location>
        <begin position="482"/>
        <end position="504"/>
    </location>
</feature>
<keyword evidence="10 15" id="KW-0675">Receptor</keyword>
<proteinExistence type="inferred from homology"/>
<dbReference type="CDD" id="cd13686">
    <property type="entry name" value="GluR_Plant"/>
    <property type="match status" value="1"/>
</dbReference>
<evidence type="ECO:0000256" key="11">
    <source>
        <dbReference type="ARBA" id="ARBA00023180"/>
    </source>
</evidence>